<gene>
    <name evidence="2" type="ORF">SAMN02910293_00059</name>
</gene>
<evidence type="ECO:0000256" key="1">
    <source>
        <dbReference type="SAM" id="SignalP"/>
    </source>
</evidence>
<sequence length="128" mass="14150">MKKKLLAVLLAVMSVFLLVGCSSKDDLSGKWYRVSKYDGSTELILEINNNSGTIDVDGVTYSITNIDTDKKQITVNAGSDYTVPYSYDEDGELTITEDSLYGSSYKVTCYKEDSEALKEAIEDAKDDD</sequence>
<feature type="chain" id="PRO_5010380660" description="Lipoprotein" evidence="1">
    <location>
        <begin position="25"/>
        <end position="128"/>
    </location>
</feature>
<name>A0A1G5ZZX2_9STRE</name>
<feature type="signal peptide" evidence="1">
    <location>
        <begin position="1"/>
        <end position="24"/>
    </location>
</feature>
<dbReference type="EMBL" id="FMXP01000002">
    <property type="protein sequence ID" value="SDB01712.1"/>
    <property type="molecule type" value="Genomic_DNA"/>
</dbReference>
<evidence type="ECO:0000313" key="3">
    <source>
        <dbReference type="Proteomes" id="UP000182508"/>
    </source>
</evidence>
<dbReference type="Proteomes" id="UP000182508">
    <property type="component" value="Unassembled WGS sequence"/>
</dbReference>
<keyword evidence="1" id="KW-0732">Signal</keyword>
<reference evidence="2 3" key="1">
    <citation type="submission" date="2016-10" db="EMBL/GenBank/DDBJ databases">
        <authorList>
            <person name="de Groot N.N."/>
        </authorList>
    </citation>
    <scope>NUCLEOTIDE SEQUENCE [LARGE SCALE GENOMIC DNA]</scope>
    <source>
        <strain evidence="2 3">A-4</strain>
    </source>
</reference>
<protein>
    <recommendedName>
        <fullName evidence="4">Lipoprotein</fullName>
    </recommendedName>
</protein>
<dbReference type="AlphaFoldDB" id="A0A1G5ZZX2"/>
<dbReference type="PROSITE" id="PS51257">
    <property type="entry name" value="PROKAR_LIPOPROTEIN"/>
    <property type="match status" value="1"/>
</dbReference>
<proteinExistence type="predicted"/>
<keyword evidence="3" id="KW-1185">Reference proteome</keyword>
<organism evidence="2 3">
    <name type="scientific">Streptococcus henryi</name>
    <dbReference type="NCBI Taxonomy" id="439219"/>
    <lineage>
        <taxon>Bacteria</taxon>
        <taxon>Bacillati</taxon>
        <taxon>Bacillota</taxon>
        <taxon>Bacilli</taxon>
        <taxon>Lactobacillales</taxon>
        <taxon>Streptococcaceae</taxon>
        <taxon>Streptococcus</taxon>
    </lineage>
</organism>
<dbReference type="STRING" id="439219.SAMN02910293_00059"/>
<accession>A0A1G5ZZX2</accession>
<evidence type="ECO:0008006" key="4">
    <source>
        <dbReference type="Google" id="ProtNLM"/>
    </source>
</evidence>
<evidence type="ECO:0000313" key="2">
    <source>
        <dbReference type="EMBL" id="SDB01712.1"/>
    </source>
</evidence>
<dbReference type="RefSeq" id="WP_074484894.1">
    <property type="nucleotide sequence ID" value="NZ_FMXP01000002.1"/>
</dbReference>